<dbReference type="GO" id="GO:0016787">
    <property type="term" value="F:hydrolase activity"/>
    <property type="evidence" value="ECO:0007669"/>
    <property type="project" value="UniProtKB-KW"/>
</dbReference>
<reference evidence="2 3" key="1">
    <citation type="submission" date="2017-10" db="EMBL/GenBank/DDBJ databases">
        <title>Frigbacter circumglobatus gen. nov. sp. nov., isolated from sediment cultured in situ.</title>
        <authorList>
            <person name="Zhao Z."/>
        </authorList>
    </citation>
    <scope>NUCLEOTIDE SEQUENCE [LARGE SCALE GENOMIC DNA]</scope>
    <source>
        <strain evidence="2 3">ZYL</strain>
    </source>
</reference>
<comment type="caution">
    <text evidence="2">The sequence shown here is derived from an EMBL/GenBank/DDBJ whole genome shotgun (WGS) entry which is preliminary data.</text>
</comment>
<dbReference type="Gene3D" id="3.40.50.1820">
    <property type="entry name" value="alpha/beta hydrolase"/>
    <property type="match status" value="1"/>
</dbReference>
<dbReference type="InParanoid" id="A0A2G4YQ37"/>
<feature type="domain" description="AB hydrolase-1" evidence="1">
    <location>
        <begin position="29"/>
        <end position="269"/>
    </location>
</feature>
<dbReference type="OrthoDB" id="9791366at2"/>
<dbReference type="Proteomes" id="UP000229730">
    <property type="component" value="Unassembled WGS sequence"/>
</dbReference>
<protein>
    <submittedName>
        <fullName evidence="2">Alpha/beta hydrolase</fullName>
    </submittedName>
</protein>
<dbReference type="InterPro" id="IPR000073">
    <property type="entry name" value="AB_hydrolase_1"/>
</dbReference>
<dbReference type="EMBL" id="PDEM01000024">
    <property type="protein sequence ID" value="PHZ84441.1"/>
    <property type="molecule type" value="Genomic_DNA"/>
</dbReference>
<keyword evidence="3" id="KW-1185">Reference proteome</keyword>
<proteinExistence type="predicted"/>
<dbReference type="GO" id="GO:0016020">
    <property type="term" value="C:membrane"/>
    <property type="evidence" value="ECO:0007669"/>
    <property type="project" value="TreeGrafter"/>
</dbReference>
<dbReference type="InterPro" id="IPR029058">
    <property type="entry name" value="AB_hydrolase_fold"/>
</dbReference>
<name>A0A2G4YQ37_9PROT</name>
<evidence type="ECO:0000313" key="2">
    <source>
        <dbReference type="EMBL" id="PHZ84441.1"/>
    </source>
</evidence>
<dbReference type="PANTHER" id="PTHR43798">
    <property type="entry name" value="MONOACYLGLYCEROL LIPASE"/>
    <property type="match status" value="1"/>
</dbReference>
<accession>A0A2G4YQ37</accession>
<dbReference type="PANTHER" id="PTHR43798:SF33">
    <property type="entry name" value="HYDROLASE, PUTATIVE (AFU_ORTHOLOGUE AFUA_2G14860)-RELATED"/>
    <property type="match status" value="1"/>
</dbReference>
<dbReference type="SUPFAM" id="SSF53474">
    <property type="entry name" value="alpha/beta-Hydrolases"/>
    <property type="match status" value="1"/>
</dbReference>
<dbReference type="InterPro" id="IPR050266">
    <property type="entry name" value="AB_hydrolase_sf"/>
</dbReference>
<dbReference type="RefSeq" id="WP_099473389.1">
    <property type="nucleotide sequence ID" value="NZ_CP041025.1"/>
</dbReference>
<organism evidence="2 3">
    <name type="scientific">Paremcibacter congregatus</name>
    <dbReference type="NCBI Taxonomy" id="2043170"/>
    <lineage>
        <taxon>Bacteria</taxon>
        <taxon>Pseudomonadati</taxon>
        <taxon>Pseudomonadota</taxon>
        <taxon>Alphaproteobacteria</taxon>
        <taxon>Emcibacterales</taxon>
        <taxon>Emcibacteraceae</taxon>
        <taxon>Paremcibacter</taxon>
    </lineage>
</organism>
<dbReference type="AlphaFoldDB" id="A0A2G4YQ37"/>
<gene>
    <name evidence="2" type="ORF">CRD36_11555</name>
</gene>
<sequence length="278" mass="31261">MSQIHSRFLTCADRTIHFLEAGDPERDTVVIWHGVTGSCRDHVDLVRNLATDYHVICPDSIGCGLSDWVRDPDTDPGLTAYATHARALLDQLGITSVRWIGASKGGGLGLILADIMVECPISHLVLNDVGPGFPERLRQAAAKNILHPPQFKTFPAFADHLRALLSKGGLRLDEDHWQALTRHWCRRTDTGQFTFQNDPALAHQFTQQRQDFDLWSHYDRITAKTLLIRAEQSLIPEEDLMEMRARGPRCQVQSRRGGHISLMTDPAEQTVIRAFLKS</sequence>
<keyword evidence="2" id="KW-0378">Hydrolase</keyword>
<evidence type="ECO:0000313" key="3">
    <source>
        <dbReference type="Proteomes" id="UP000229730"/>
    </source>
</evidence>
<dbReference type="Pfam" id="PF12697">
    <property type="entry name" value="Abhydrolase_6"/>
    <property type="match status" value="1"/>
</dbReference>
<evidence type="ECO:0000259" key="1">
    <source>
        <dbReference type="Pfam" id="PF12697"/>
    </source>
</evidence>